<comment type="caution">
    <text evidence="3">The sequence shown here is derived from an EMBL/GenBank/DDBJ whole genome shotgun (WGS) entry which is preliminary data.</text>
</comment>
<dbReference type="InterPro" id="IPR003690">
    <property type="entry name" value="MTERF"/>
</dbReference>
<keyword evidence="4" id="KW-1185">Reference proteome</keyword>
<accession>A0A8S4PXS0</accession>
<dbReference type="OrthoDB" id="9991972at2759"/>
<reference evidence="3" key="1">
    <citation type="submission" date="2022-03" db="EMBL/GenBank/DDBJ databases">
        <authorList>
            <person name="Martin C."/>
        </authorList>
    </citation>
    <scope>NUCLEOTIDE SEQUENCE</scope>
</reference>
<dbReference type="Pfam" id="PF02536">
    <property type="entry name" value="mTERF"/>
    <property type="match status" value="1"/>
</dbReference>
<dbReference type="InterPro" id="IPR038538">
    <property type="entry name" value="MTERF_sf"/>
</dbReference>
<evidence type="ECO:0000313" key="4">
    <source>
        <dbReference type="Proteomes" id="UP000749559"/>
    </source>
</evidence>
<keyword evidence="2" id="KW-0809">Transit peptide</keyword>
<protein>
    <submittedName>
        <fullName evidence="3">Uncharacterized protein</fullName>
    </submittedName>
</protein>
<organism evidence="3 4">
    <name type="scientific">Owenia fusiformis</name>
    <name type="common">Polychaete worm</name>
    <dbReference type="NCBI Taxonomy" id="6347"/>
    <lineage>
        <taxon>Eukaryota</taxon>
        <taxon>Metazoa</taxon>
        <taxon>Spiralia</taxon>
        <taxon>Lophotrochozoa</taxon>
        <taxon>Annelida</taxon>
        <taxon>Polychaeta</taxon>
        <taxon>Sedentaria</taxon>
        <taxon>Canalipalpata</taxon>
        <taxon>Sabellida</taxon>
        <taxon>Oweniida</taxon>
        <taxon>Oweniidae</taxon>
        <taxon>Owenia</taxon>
    </lineage>
</organism>
<dbReference type="AlphaFoldDB" id="A0A8S4PXS0"/>
<evidence type="ECO:0000313" key="3">
    <source>
        <dbReference type="EMBL" id="CAH1797549.1"/>
    </source>
</evidence>
<proteinExistence type="inferred from homology"/>
<evidence type="ECO:0000256" key="2">
    <source>
        <dbReference type="ARBA" id="ARBA00022946"/>
    </source>
</evidence>
<dbReference type="Proteomes" id="UP000749559">
    <property type="component" value="Unassembled WGS sequence"/>
</dbReference>
<comment type="similarity">
    <text evidence="1">Belongs to the mTERF family.</text>
</comment>
<dbReference type="GO" id="GO:0003676">
    <property type="term" value="F:nucleic acid binding"/>
    <property type="evidence" value="ECO:0007669"/>
    <property type="project" value="InterPro"/>
</dbReference>
<dbReference type="Gene3D" id="1.25.70.10">
    <property type="entry name" value="Transcription termination factor 3, mitochondrial"/>
    <property type="match status" value="1"/>
</dbReference>
<dbReference type="EMBL" id="CAIIXF020000010">
    <property type="protein sequence ID" value="CAH1797549.1"/>
    <property type="molecule type" value="Genomic_DNA"/>
</dbReference>
<gene>
    <name evidence="3" type="ORF">OFUS_LOCUS21815</name>
</gene>
<name>A0A8S4PXS0_OWEFU</name>
<sequence>MLKVIRKASCRAIVNRLHASREGVNTAGGCALSHANICCGSVTQFNKYQSPIRHFVVSPQGHITLHEHVYSKHTSFRLVSEIRGNGNKTKGCEQTKGGDKFIDLELLAKDIIKHAESNYTYPLHVSASDIAVKIESLLNLQCDLSDIKTLLTINQTVLTATNNAFTKALVFLDKHGFRQQNIVSMLHHCDELLAGQTKLIIQCLDSLRQITLKEKEAIQLIASDPNVRHITHKDMTSRVAQLKGLFKTSHVLRLILKSPKLLYDDFSEVAYKFQYVIFKLGVDQKPIMSTKLFDHSVMHIKTRHEFLERAGLYQLPNKKGETTIENPSLYQIFDTSDSVFAQKVAKMPTADYMTFKKLYELEEEMREEQSDSDQSESDDE</sequence>
<evidence type="ECO:0000256" key="1">
    <source>
        <dbReference type="ARBA" id="ARBA00007692"/>
    </source>
</evidence>